<proteinExistence type="predicted"/>
<organism evidence="1 2">
    <name type="scientific">Ciona intestinalis</name>
    <name type="common">Transparent sea squirt</name>
    <name type="synonym">Ascidia intestinalis</name>
    <dbReference type="NCBI Taxonomy" id="7719"/>
    <lineage>
        <taxon>Eukaryota</taxon>
        <taxon>Metazoa</taxon>
        <taxon>Chordata</taxon>
        <taxon>Tunicata</taxon>
        <taxon>Ascidiacea</taxon>
        <taxon>Phlebobranchia</taxon>
        <taxon>Cionidae</taxon>
        <taxon>Ciona</taxon>
    </lineage>
</organism>
<reference evidence="1" key="2">
    <citation type="submission" date="2025-08" db="UniProtKB">
        <authorList>
            <consortium name="Ensembl"/>
        </authorList>
    </citation>
    <scope>IDENTIFICATION</scope>
</reference>
<name>H2XZK2_CIOIN</name>
<accession>H2XZK2</accession>
<reference evidence="2" key="1">
    <citation type="journal article" date="2002" name="Science">
        <title>The draft genome of Ciona intestinalis: insights into chordate and vertebrate origins.</title>
        <authorList>
            <person name="Dehal P."/>
            <person name="Satou Y."/>
            <person name="Campbell R.K."/>
            <person name="Chapman J."/>
            <person name="Degnan B."/>
            <person name="De Tomaso A."/>
            <person name="Davidson B."/>
            <person name="Di Gregorio A."/>
            <person name="Gelpke M."/>
            <person name="Goodstein D.M."/>
            <person name="Harafuji N."/>
            <person name="Hastings K.E."/>
            <person name="Ho I."/>
            <person name="Hotta K."/>
            <person name="Huang W."/>
            <person name="Kawashima T."/>
            <person name="Lemaire P."/>
            <person name="Martinez D."/>
            <person name="Meinertzhagen I.A."/>
            <person name="Necula S."/>
            <person name="Nonaka M."/>
            <person name="Putnam N."/>
            <person name="Rash S."/>
            <person name="Saiga H."/>
            <person name="Satake M."/>
            <person name="Terry A."/>
            <person name="Yamada L."/>
            <person name="Wang H.G."/>
            <person name="Awazu S."/>
            <person name="Azumi K."/>
            <person name="Boore J."/>
            <person name="Branno M."/>
            <person name="Chin-Bow S."/>
            <person name="DeSantis R."/>
            <person name="Doyle S."/>
            <person name="Francino P."/>
            <person name="Keys D.N."/>
            <person name="Haga S."/>
            <person name="Hayashi H."/>
            <person name="Hino K."/>
            <person name="Imai K.S."/>
            <person name="Inaba K."/>
            <person name="Kano S."/>
            <person name="Kobayashi K."/>
            <person name="Kobayashi M."/>
            <person name="Lee B.I."/>
            <person name="Makabe K.W."/>
            <person name="Manohar C."/>
            <person name="Matassi G."/>
            <person name="Medina M."/>
            <person name="Mochizuki Y."/>
            <person name="Mount S."/>
            <person name="Morishita T."/>
            <person name="Miura S."/>
            <person name="Nakayama A."/>
            <person name="Nishizaka S."/>
            <person name="Nomoto H."/>
            <person name="Ohta F."/>
            <person name="Oishi K."/>
            <person name="Rigoutsos I."/>
            <person name="Sano M."/>
            <person name="Sasaki A."/>
            <person name="Sasakura Y."/>
            <person name="Shoguchi E."/>
            <person name="Shin-i T."/>
            <person name="Spagnuolo A."/>
            <person name="Stainier D."/>
            <person name="Suzuki M.M."/>
            <person name="Tassy O."/>
            <person name="Takatori N."/>
            <person name="Tokuoka M."/>
            <person name="Yagi K."/>
            <person name="Yoshizaki F."/>
            <person name="Wada S."/>
            <person name="Zhang C."/>
            <person name="Hyatt P.D."/>
            <person name="Larimer F."/>
            <person name="Detter C."/>
            <person name="Doggett N."/>
            <person name="Glavina T."/>
            <person name="Hawkins T."/>
            <person name="Richardson P."/>
            <person name="Lucas S."/>
            <person name="Kohara Y."/>
            <person name="Levine M."/>
            <person name="Satoh N."/>
            <person name="Rokhsar D.S."/>
        </authorList>
    </citation>
    <scope>NUCLEOTIDE SEQUENCE [LARGE SCALE GENOMIC DNA]</scope>
</reference>
<dbReference type="Proteomes" id="UP000008144">
    <property type="component" value="Unassembled WGS sequence"/>
</dbReference>
<sequence>MENHVLDEAQQYQSLEVSTLKRNISAITFSGENGLILISVGV</sequence>
<protein>
    <submittedName>
        <fullName evidence="1">Uncharacterized protein</fullName>
    </submittedName>
</protein>
<dbReference type="HOGENOM" id="CLU_3260255_0_0_1"/>
<evidence type="ECO:0000313" key="1">
    <source>
        <dbReference type="Ensembl" id="ENSCINP00000035086.1"/>
    </source>
</evidence>
<evidence type="ECO:0000313" key="2">
    <source>
        <dbReference type="Proteomes" id="UP000008144"/>
    </source>
</evidence>
<dbReference type="AlphaFoldDB" id="H2XZK2"/>
<keyword evidence="2" id="KW-1185">Reference proteome</keyword>
<dbReference type="Ensembl" id="ENSCINT00000033090.1">
    <property type="protein sequence ID" value="ENSCINP00000035086.1"/>
    <property type="gene ID" value="ENSCING00000019450.1"/>
</dbReference>
<dbReference type="InParanoid" id="H2XZK2"/>
<reference evidence="1" key="3">
    <citation type="submission" date="2025-09" db="UniProtKB">
        <authorList>
            <consortium name="Ensembl"/>
        </authorList>
    </citation>
    <scope>IDENTIFICATION</scope>
</reference>